<dbReference type="OMA" id="HMGEYDP"/>
<feature type="transmembrane region" description="Helical" evidence="7">
    <location>
        <begin position="155"/>
        <end position="175"/>
    </location>
</feature>
<feature type="transmembrane region" description="Helical" evidence="7">
    <location>
        <begin position="396"/>
        <end position="424"/>
    </location>
</feature>
<accession>A0A0L8FGC7</accession>
<feature type="transmembrane region" description="Helical" evidence="7">
    <location>
        <begin position="127"/>
        <end position="143"/>
    </location>
</feature>
<evidence type="ECO:0000256" key="4">
    <source>
        <dbReference type="ARBA" id="ARBA00023136"/>
    </source>
</evidence>
<dbReference type="AlphaFoldDB" id="A0A0L8FGC7"/>
<feature type="transmembrane region" description="Helical" evidence="7">
    <location>
        <begin position="95"/>
        <end position="120"/>
    </location>
</feature>
<dbReference type="KEGG" id="obi:106883557"/>
<evidence type="ECO:0000256" key="5">
    <source>
        <dbReference type="RuleBase" id="RU003346"/>
    </source>
</evidence>
<dbReference type="SUPFAM" id="SSF103473">
    <property type="entry name" value="MFS general substrate transporter"/>
    <property type="match status" value="1"/>
</dbReference>
<protein>
    <recommendedName>
        <fullName evidence="8">Major facilitator superfamily (MFS) profile domain-containing protein</fullName>
    </recommendedName>
</protein>
<dbReference type="InterPro" id="IPR005828">
    <property type="entry name" value="MFS_sugar_transport-like"/>
</dbReference>
<dbReference type="STRING" id="37653.A0A0L8FGC7"/>
<feature type="transmembrane region" description="Helical" evidence="7">
    <location>
        <begin position="464"/>
        <end position="485"/>
    </location>
</feature>
<organism evidence="9">
    <name type="scientific">Octopus bimaculoides</name>
    <name type="common">California two-spotted octopus</name>
    <dbReference type="NCBI Taxonomy" id="37653"/>
    <lineage>
        <taxon>Eukaryota</taxon>
        <taxon>Metazoa</taxon>
        <taxon>Spiralia</taxon>
        <taxon>Lophotrochozoa</taxon>
        <taxon>Mollusca</taxon>
        <taxon>Cephalopoda</taxon>
        <taxon>Coleoidea</taxon>
        <taxon>Octopodiformes</taxon>
        <taxon>Octopoda</taxon>
        <taxon>Incirrata</taxon>
        <taxon>Octopodidae</taxon>
        <taxon>Octopus</taxon>
    </lineage>
</organism>
<dbReference type="EMBL" id="KQ432656">
    <property type="protein sequence ID" value="KOF62686.1"/>
    <property type="molecule type" value="Genomic_DNA"/>
</dbReference>
<evidence type="ECO:0000256" key="2">
    <source>
        <dbReference type="ARBA" id="ARBA00022692"/>
    </source>
</evidence>
<dbReference type="OrthoDB" id="4540492at2759"/>
<dbReference type="GO" id="GO:0015149">
    <property type="term" value="F:hexose transmembrane transporter activity"/>
    <property type="evidence" value="ECO:0007669"/>
    <property type="project" value="TreeGrafter"/>
</dbReference>
<evidence type="ECO:0000256" key="1">
    <source>
        <dbReference type="ARBA" id="ARBA00004141"/>
    </source>
</evidence>
<feature type="region of interest" description="Disordered" evidence="6">
    <location>
        <begin position="1"/>
        <end position="29"/>
    </location>
</feature>
<feature type="transmembrane region" description="Helical" evidence="7">
    <location>
        <begin position="368"/>
        <end position="390"/>
    </location>
</feature>
<keyword evidence="2 7" id="KW-0812">Transmembrane</keyword>
<dbReference type="InterPro" id="IPR003663">
    <property type="entry name" value="Sugar/inositol_transpt"/>
</dbReference>
<evidence type="ECO:0000256" key="7">
    <source>
        <dbReference type="SAM" id="Phobius"/>
    </source>
</evidence>
<dbReference type="EMBL" id="KQ432656">
    <property type="protein sequence ID" value="KOF62687.1"/>
    <property type="molecule type" value="Genomic_DNA"/>
</dbReference>
<dbReference type="Gene3D" id="1.20.1250.20">
    <property type="entry name" value="MFS general substrate transporter like domains"/>
    <property type="match status" value="1"/>
</dbReference>
<keyword evidence="4 7" id="KW-0472">Membrane</keyword>
<feature type="transmembrane region" description="Helical" evidence="7">
    <location>
        <begin position="187"/>
        <end position="205"/>
    </location>
</feature>
<evidence type="ECO:0000256" key="6">
    <source>
        <dbReference type="SAM" id="MobiDB-lite"/>
    </source>
</evidence>
<reference evidence="9" key="1">
    <citation type="submission" date="2015-07" db="EMBL/GenBank/DDBJ databases">
        <title>MeaNS - Measles Nucleotide Surveillance Program.</title>
        <authorList>
            <person name="Tran T."/>
            <person name="Druce J."/>
        </authorList>
    </citation>
    <scope>NUCLEOTIDE SEQUENCE</scope>
    <source>
        <strain evidence="9">UCB-OBI-ISO-001</strain>
        <tissue evidence="9">Gonad</tissue>
    </source>
</reference>
<dbReference type="PANTHER" id="PTHR23503:SF128">
    <property type="entry name" value="GLUCOSE TRANSPORTER TYPE 1"/>
    <property type="match status" value="1"/>
</dbReference>
<dbReference type="PANTHER" id="PTHR23503">
    <property type="entry name" value="SOLUTE CARRIER FAMILY 2"/>
    <property type="match status" value="1"/>
</dbReference>
<gene>
    <name evidence="9" type="ORF">OCBIM_22022248mg</name>
</gene>
<evidence type="ECO:0000259" key="8">
    <source>
        <dbReference type="PROSITE" id="PS50850"/>
    </source>
</evidence>
<feature type="transmembrane region" description="Helical" evidence="7">
    <location>
        <begin position="43"/>
        <end position="64"/>
    </location>
</feature>
<keyword evidence="3 7" id="KW-1133">Transmembrane helix</keyword>
<dbReference type="Pfam" id="PF00083">
    <property type="entry name" value="Sugar_tr"/>
    <property type="match status" value="1"/>
</dbReference>
<dbReference type="NCBIfam" id="TIGR00879">
    <property type="entry name" value="SP"/>
    <property type="match status" value="1"/>
</dbReference>
<evidence type="ECO:0000313" key="9">
    <source>
        <dbReference type="EMBL" id="KOF62687.1"/>
    </source>
</evidence>
<feature type="domain" description="Major facilitator superfamily (MFS) profile" evidence="8">
    <location>
        <begin position="46"/>
        <end position="489"/>
    </location>
</feature>
<dbReference type="InterPro" id="IPR036259">
    <property type="entry name" value="MFS_trans_sf"/>
</dbReference>
<dbReference type="InterPro" id="IPR005829">
    <property type="entry name" value="Sugar_transporter_CS"/>
</dbReference>
<dbReference type="InterPro" id="IPR020846">
    <property type="entry name" value="MFS_dom"/>
</dbReference>
<dbReference type="FunFam" id="1.20.1250.20:FF:000029">
    <property type="entry name" value="solute carrier family 2, facilitated glucose transporter member 4"/>
    <property type="match status" value="1"/>
</dbReference>
<keyword evidence="5" id="KW-0813">Transport</keyword>
<dbReference type="PRINTS" id="PR00171">
    <property type="entry name" value="SUGRTRNSPORT"/>
</dbReference>
<proteinExistence type="inferred from homology"/>
<feature type="transmembrane region" description="Helical" evidence="7">
    <location>
        <begin position="303"/>
        <end position="324"/>
    </location>
</feature>
<evidence type="ECO:0000256" key="3">
    <source>
        <dbReference type="ARBA" id="ARBA00022989"/>
    </source>
</evidence>
<comment type="similarity">
    <text evidence="5">Belongs to the major facilitator superfamily. Sugar transporter (TC 2.A.1.1) family.</text>
</comment>
<feature type="transmembrane region" description="Helical" evidence="7">
    <location>
        <begin position="344"/>
        <end position="361"/>
    </location>
</feature>
<dbReference type="EMBL" id="KQ432656">
    <property type="protein sequence ID" value="KOF62688.1"/>
    <property type="molecule type" value="Genomic_DNA"/>
</dbReference>
<feature type="transmembrane region" description="Helical" evidence="7">
    <location>
        <begin position="436"/>
        <end position="458"/>
    </location>
</feature>
<name>A0A0L8FGC7_OCTBM</name>
<dbReference type="PROSITE" id="PS00217">
    <property type="entry name" value="SUGAR_TRANSPORT_2"/>
    <property type="match status" value="1"/>
</dbReference>
<sequence>MTTISSEKSSVSGPEETNPQAMNTSSDKLQPSRSRLSFLTAKLFLAIVASAMGSFMFGYGSGVINSPQVLVKDFINATVLGRSGEPIKHSHLNNYWSLIVAIFAVGGMIGGLSAGVWADFFGRKRGIMLNCPIGVLGSVLIVLCKTCKSFEMIIVGRLVLGLNCGLTTVLTPMYLSEIAPANIRGALGVVHQLSITLGIFISQVLSFPELMGTESSWPILLGLTFIPAAIQLPLLIFCPESPRFLLISRNEETRSREVLMELRGSFDVELDIEDMKREQRMCESEPKISIWELMFKSELRRPLIIGMVMQLSQQCSGILAVLYYSHSLFTLTGMSDTTANHADSSIGAVLVVMTFISIPLMESTGRRALHLIGLMGMFILSIFLTISLVLSDTYNAMQVVSIVIVILYVAFFAVGPGSIPWLIVAELFSQGSRSSAMSVCVMINWLSNFLNGFTFPYVEKGLKHLSFLPFTILLLLFWIFTYMFLPETKDKTFQQISEIFSQKTLNSQSKSDGVAKENSHLVGFRNM</sequence>
<dbReference type="GO" id="GO:0016020">
    <property type="term" value="C:membrane"/>
    <property type="evidence" value="ECO:0007669"/>
    <property type="project" value="UniProtKB-SubCell"/>
</dbReference>
<comment type="subcellular location">
    <subcellularLocation>
        <location evidence="1">Membrane</location>
        <topology evidence="1">Multi-pass membrane protein</topology>
    </subcellularLocation>
</comment>
<feature type="transmembrane region" description="Helical" evidence="7">
    <location>
        <begin position="217"/>
        <end position="238"/>
    </location>
</feature>
<dbReference type="InterPro" id="IPR045263">
    <property type="entry name" value="GLUT"/>
</dbReference>
<dbReference type="PROSITE" id="PS50850">
    <property type="entry name" value="MFS"/>
    <property type="match status" value="1"/>
</dbReference>